<dbReference type="SUPFAM" id="SSF51905">
    <property type="entry name" value="FAD/NAD(P)-binding domain"/>
    <property type="match status" value="1"/>
</dbReference>
<dbReference type="PANTHER" id="PTHR43747">
    <property type="entry name" value="FAD-BINDING PROTEIN"/>
    <property type="match status" value="1"/>
</dbReference>
<protein>
    <submittedName>
        <fullName evidence="1">Tryptophan 7-halogenase</fullName>
    </submittedName>
</protein>
<sequence length="486" mass="54657">MTAAALSKHLRGQVEITLVESDEIGIIGVGEATIPHIATFNAMLGVDEDEFLRETRGTFKLGIEFVDWLAPGERYIHGFGKLGPELDGLPFHHFWLRAQALGESVPLADCSINTVAPRAAKFMRPERGMQNSPLSEIVHAYHFDAGLYARFLRGRSERQGVQRIEGKIVEVRQQEDGAIAGVVLEDGRCVEGDFFVDCSGMRALLIEQTLKTGYEDWSRWLMCDRAVAVPSEAVAPLLPITRATARPAGWQWRIPLQHRIGNGHVYSSRFMDQAEATAILLKGLDGAPLAEPRHVTYVPGRRRKVWSRNCVAIGLAAGFFEPIESTNIHLIQTAIFRLMNLFPRGADSAAEADEANRQARIEYERVRDFIVLHYKATRRDDSPFWRQCRDMDIPDSLQHKIDLYRSSARFFRDDNELFGELSWVQVMEGQGIHAQGHHPFVLLRPADEVLAFVRNTRDVIARCVDVMPSHADYIAAHCAAPNLNSR</sequence>
<keyword evidence="2" id="KW-1185">Reference proteome</keyword>
<reference evidence="1 2" key="1">
    <citation type="submission" date="2021-12" db="EMBL/GenBank/DDBJ databases">
        <title>Genome seq of p7.</title>
        <authorList>
            <person name="Seo T."/>
        </authorList>
    </citation>
    <scope>NUCLEOTIDE SEQUENCE [LARGE SCALE GENOMIC DNA]</scope>
    <source>
        <strain evidence="1 2">P7</strain>
    </source>
</reference>
<gene>
    <name evidence="1" type="ORF">LXT12_18015</name>
</gene>
<dbReference type="InterPro" id="IPR050816">
    <property type="entry name" value="Flavin-dep_Halogenase_NPB"/>
</dbReference>
<comment type="caution">
    <text evidence="1">The sequence shown here is derived from an EMBL/GenBank/DDBJ whole genome shotgun (WGS) entry which is preliminary data.</text>
</comment>
<accession>A0ABS8XKP0</accession>
<evidence type="ECO:0000313" key="2">
    <source>
        <dbReference type="Proteomes" id="UP001201463"/>
    </source>
</evidence>
<dbReference type="Pfam" id="PF04820">
    <property type="entry name" value="Trp_halogenase"/>
    <property type="match status" value="1"/>
</dbReference>
<dbReference type="Gene3D" id="3.50.50.60">
    <property type="entry name" value="FAD/NAD(P)-binding domain"/>
    <property type="match status" value="1"/>
</dbReference>
<name>A0ABS8XKP0_9BURK</name>
<dbReference type="InterPro" id="IPR036188">
    <property type="entry name" value="FAD/NAD-bd_sf"/>
</dbReference>
<dbReference type="PIRSF" id="PIRSF011396">
    <property type="entry name" value="Trp_halogenase"/>
    <property type="match status" value="1"/>
</dbReference>
<dbReference type="InterPro" id="IPR006905">
    <property type="entry name" value="Flavin_halogenase"/>
</dbReference>
<dbReference type="Proteomes" id="UP001201463">
    <property type="component" value="Unassembled WGS sequence"/>
</dbReference>
<dbReference type="PANTHER" id="PTHR43747:SF4">
    <property type="entry name" value="FLAVIN-DEPENDENT TRYPTOPHAN HALOGENASE"/>
    <property type="match status" value="1"/>
</dbReference>
<evidence type="ECO:0000313" key="1">
    <source>
        <dbReference type="EMBL" id="MCE4539151.1"/>
    </source>
</evidence>
<dbReference type="InterPro" id="IPR033856">
    <property type="entry name" value="Trp_halogen"/>
</dbReference>
<dbReference type="EMBL" id="JAJTWT010000007">
    <property type="protein sequence ID" value="MCE4539151.1"/>
    <property type="molecule type" value="Genomic_DNA"/>
</dbReference>
<organism evidence="1 2">
    <name type="scientific">Pelomonas caseinilytica</name>
    <dbReference type="NCBI Taxonomy" id="2906763"/>
    <lineage>
        <taxon>Bacteria</taxon>
        <taxon>Pseudomonadati</taxon>
        <taxon>Pseudomonadota</taxon>
        <taxon>Betaproteobacteria</taxon>
        <taxon>Burkholderiales</taxon>
        <taxon>Sphaerotilaceae</taxon>
        <taxon>Roseateles</taxon>
    </lineage>
</organism>
<proteinExistence type="predicted"/>